<gene>
    <name evidence="1" type="ORF">GCM10010991_07840</name>
</gene>
<keyword evidence="2" id="KW-1185">Reference proteome</keyword>
<proteinExistence type="predicted"/>
<dbReference type="Proteomes" id="UP000598196">
    <property type="component" value="Unassembled WGS sequence"/>
</dbReference>
<evidence type="ECO:0000313" key="2">
    <source>
        <dbReference type="Proteomes" id="UP000598196"/>
    </source>
</evidence>
<dbReference type="RefSeq" id="WP_146285453.1">
    <property type="nucleotide sequence ID" value="NZ_BMLP01000001.1"/>
</dbReference>
<dbReference type="EMBL" id="BMLP01000001">
    <property type="protein sequence ID" value="GGO26819.1"/>
    <property type="molecule type" value="Genomic_DNA"/>
</dbReference>
<reference evidence="1 2" key="1">
    <citation type="journal article" date="2014" name="Int. J. Syst. Evol. Microbiol.">
        <title>Complete genome sequence of Corynebacterium casei LMG S-19264T (=DSM 44701T), isolated from a smear-ripened cheese.</title>
        <authorList>
            <consortium name="US DOE Joint Genome Institute (JGI-PGF)"/>
            <person name="Walter F."/>
            <person name="Albersmeier A."/>
            <person name="Kalinowski J."/>
            <person name="Ruckert C."/>
        </authorList>
    </citation>
    <scope>NUCLEOTIDE SEQUENCE [LARGE SCALE GENOMIC DNA]</scope>
    <source>
        <strain evidence="1 2">CGMCC 1.7029</strain>
    </source>
</reference>
<name>A0A917YHQ9_9RHOB</name>
<comment type="caution">
    <text evidence="1">The sequence shown here is derived from an EMBL/GenBank/DDBJ whole genome shotgun (WGS) entry which is preliminary data.</text>
</comment>
<dbReference type="AlphaFoldDB" id="A0A917YHQ9"/>
<sequence length="70" mass="7928">MFSPQAQINARTIRREKLNRTCRTALQIGREMLPFIPFAFAVLLLADGYLRLASGDLQTIHAQAEALRGW</sequence>
<accession>A0A917YHQ9</accession>
<protein>
    <submittedName>
        <fullName evidence="1">Uncharacterized protein</fullName>
    </submittedName>
</protein>
<organism evidence="1 2">
    <name type="scientific">Gemmobacter aquaticus</name>
    <dbReference type="NCBI Taxonomy" id="490185"/>
    <lineage>
        <taxon>Bacteria</taxon>
        <taxon>Pseudomonadati</taxon>
        <taxon>Pseudomonadota</taxon>
        <taxon>Alphaproteobacteria</taxon>
        <taxon>Rhodobacterales</taxon>
        <taxon>Paracoccaceae</taxon>
        <taxon>Gemmobacter</taxon>
    </lineage>
</organism>
<evidence type="ECO:0000313" key="1">
    <source>
        <dbReference type="EMBL" id="GGO26819.1"/>
    </source>
</evidence>